<dbReference type="Gene3D" id="3.90.550.10">
    <property type="entry name" value="Spore Coat Polysaccharide Biosynthesis Protein SpsA, Chain A"/>
    <property type="match status" value="1"/>
</dbReference>
<dbReference type="CDD" id="cd00761">
    <property type="entry name" value="Glyco_tranf_GTA_type"/>
    <property type="match status" value="1"/>
</dbReference>
<dbReference type="InterPro" id="IPR029044">
    <property type="entry name" value="Nucleotide-diphossugar_trans"/>
</dbReference>
<accession>A0ABS0E054</accession>
<gene>
    <name evidence="2" type="ORF">IV433_03535</name>
</gene>
<evidence type="ECO:0000313" key="2">
    <source>
        <dbReference type="EMBL" id="MBF7978478.1"/>
    </source>
</evidence>
<dbReference type="PANTHER" id="PTHR22916:SF3">
    <property type="entry name" value="UDP-GLCNAC:BETAGAL BETA-1,3-N-ACETYLGLUCOSAMINYLTRANSFERASE-LIKE PROTEIN 1"/>
    <property type="match status" value="1"/>
</dbReference>
<dbReference type="EMBL" id="JADOBI010000002">
    <property type="protein sequence ID" value="MBF7978478.1"/>
    <property type="molecule type" value="Genomic_DNA"/>
</dbReference>
<reference evidence="2 3" key="1">
    <citation type="submission" date="2020-11" db="EMBL/GenBank/DDBJ databases">
        <title>Taxonomic investigation of Rahnella strains.</title>
        <authorList>
            <person name="Lee S.D."/>
        </authorList>
    </citation>
    <scope>NUCLEOTIDE SEQUENCE [LARGE SCALE GENOMIC DNA]</scope>
    <source>
        <strain evidence="2 3">SAP-17</strain>
    </source>
</reference>
<dbReference type="SUPFAM" id="SSF53448">
    <property type="entry name" value="Nucleotide-diphospho-sugar transferases"/>
    <property type="match status" value="1"/>
</dbReference>
<dbReference type="Pfam" id="PF00535">
    <property type="entry name" value="Glycos_transf_2"/>
    <property type="match status" value="1"/>
</dbReference>
<organism evidence="2 3">
    <name type="scientific">Rahnella laticis</name>
    <dbReference type="NCBI Taxonomy" id="2787622"/>
    <lineage>
        <taxon>Bacteria</taxon>
        <taxon>Pseudomonadati</taxon>
        <taxon>Pseudomonadota</taxon>
        <taxon>Gammaproteobacteria</taxon>
        <taxon>Enterobacterales</taxon>
        <taxon>Yersiniaceae</taxon>
        <taxon>Rahnella</taxon>
    </lineage>
</organism>
<protein>
    <submittedName>
        <fullName evidence="2">Glycosyltransferase</fullName>
    </submittedName>
</protein>
<name>A0ABS0E054_9GAMM</name>
<comment type="caution">
    <text evidence="2">The sequence shown here is derived from an EMBL/GenBank/DDBJ whole genome shotgun (WGS) entry which is preliminary data.</text>
</comment>
<proteinExistence type="predicted"/>
<sequence>MQKTPLNRTASPLISGLLARSAAKHADAKAALPFVSVITPTWERRAFLPYLIYMFQYQDYPADRRELVILDDSARSSQDLVDQINRTQNRDNPIRYYHVSEHLDLGEKRNRLNELAQGEYIICMDDDDYYPPDKISYTIGEMQRHNALFAGCDQIPIWYSHIDRIYKTQAFGTHHALNGTFAYHRNFLKKHRYEDSANLGEEEGFLNGFSVPVLQLDPMRSILCVSHSSNTFDKDFLMGQCEAVDATVSDIVGDGLLRKHYQRLSQAPVRSIINWGFFSRIVVNSLSGNDATREAFCQTLLSLGVSPQQLEIWPAGLAGEPLAVSHKAVAEKAQAENWPNYLLLDDRLSLVRQEKTVANINRMLQAMEQLEWSVSLLGCNLHRLHLLKSLPGTVRALEAGQAVAYAVNQPYYGQLIDNLSEGLLGLEQQPDNPDFALDSHWLPLMQTGLWLALYPGFAYRREGDNGEDLTAKFFRKVQAG</sequence>
<feature type="domain" description="Glycosyltransferase 2-like" evidence="1">
    <location>
        <begin position="36"/>
        <end position="171"/>
    </location>
</feature>
<dbReference type="PANTHER" id="PTHR22916">
    <property type="entry name" value="GLYCOSYLTRANSFERASE"/>
    <property type="match status" value="1"/>
</dbReference>
<evidence type="ECO:0000259" key="1">
    <source>
        <dbReference type="Pfam" id="PF00535"/>
    </source>
</evidence>
<dbReference type="InterPro" id="IPR001173">
    <property type="entry name" value="Glyco_trans_2-like"/>
</dbReference>
<keyword evidence="3" id="KW-1185">Reference proteome</keyword>
<evidence type="ECO:0000313" key="3">
    <source>
        <dbReference type="Proteomes" id="UP000636811"/>
    </source>
</evidence>
<dbReference type="Proteomes" id="UP000636811">
    <property type="component" value="Unassembled WGS sequence"/>
</dbReference>